<dbReference type="Proteomes" id="UP000595437">
    <property type="component" value="Chromosome 8"/>
</dbReference>
<dbReference type="Gene3D" id="1.10.10.580">
    <property type="entry name" value="Structural maintenance of chromosome 1. Chain E"/>
    <property type="match status" value="1"/>
</dbReference>
<feature type="compositionally biased region" description="Acidic residues" evidence="1">
    <location>
        <begin position="161"/>
        <end position="193"/>
    </location>
</feature>
<dbReference type="OrthoDB" id="10071381at2759"/>
<dbReference type="AlphaFoldDB" id="A0A7T8HK79"/>
<dbReference type="GO" id="GO:0003682">
    <property type="term" value="F:chromatin binding"/>
    <property type="evidence" value="ECO:0007669"/>
    <property type="project" value="TreeGrafter"/>
</dbReference>
<evidence type="ECO:0000259" key="2">
    <source>
        <dbReference type="Pfam" id="PF04824"/>
    </source>
</evidence>
<keyword evidence="4" id="KW-1185">Reference proteome</keyword>
<feature type="compositionally biased region" description="Pro residues" evidence="1">
    <location>
        <begin position="148"/>
        <end position="160"/>
    </location>
</feature>
<organism evidence="3 4">
    <name type="scientific">Caligus rogercresseyi</name>
    <name type="common">Sea louse</name>
    <dbReference type="NCBI Taxonomy" id="217165"/>
    <lineage>
        <taxon>Eukaryota</taxon>
        <taxon>Metazoa</taxon>
        <taxon>Ecdysozoa</taxon>
        <taxon>Arthropoda</taxon>
        <taxon>Crustacea</taxon>
        <taxon>Multicrustacea</taxon>
        <taxon>Hexanauplia</taxon>
        <taxon>Copepoda</taxon>
        <taxon>Siphonostomatoida</taxon>
        <taxon>Caligidae</taxon>
        <taxon>Caligus</taxon>
    </lineage>
</organism>
<feature type="domain" description="Rad21/Rec8-like protein C-terminal eukaryotic" evidence="2">
    <location>
        <begin position="215"/>
        <end position="268"/>
    </location>
</feature>
<proteinExistence type="predicted"/>
<dbReference type="EMBL" id="CP045897">
    <property type="protein sequence ID" value="QQP51449.1"/>
    <property type="molecule type" value="Genomic_DNA"/>
</dbReference>
<gene>
    <name evidence="3" type="ORF">FKW44_012822</name>
</gene>
<reference evidence="4" key="1">
    <citation type="submission" date="2021-01" db="EMBL/GenBank/DDBJ databases">
        <title>Caligus Genome Assembly.</title>
        <authorList>
            <person name="Gallardo-Escarate C."/>
        </authorList>
    </citation>
    <scope>NUCLEOTIDE SEQUENCE [LARGE SCALE GENOMIC DNA]</scope>
</reference>
<feature type="compositionally biased region" description="Basic and acidic residues" evidence="1">
    <location>
        <begin position="27"/>
        <end position="39"/>
    </location>
</feature>
<dbReference type="Pfam" id="PF04824">
    <property type="entry name" value="Rad21_Rec8"/>
    <property type="match status" value="1"/>
</dbReference>
<dbReference type="SUPFAM" id="SSF46785">
    <property type="entry name" value="Winged helix' DNA-binding domain"/>
    <property type="match status" value="1"/>
</dbReference>
<accession>A0A7T8HK79</accession>
<protein>
    <recommendedName>
        <fullName evidence="2">Rad21/Rec8-like protein C-terminal eukaryotic domain-containing protein</fullName>
    </recommendedName>
</protein>
<name>A0A7T8HK79_CALRO</name>
<dbReference type="InterPro" id="IPR023093">
    <property type="entry name" value="ScpA-like_C"/>
</dbReference>
<dbReference type="GO" id="GO:0008278">
    <property type="term" value="C:cohesin complex"/>
    <property type="evidence" value="ECO:0007669"/>
    <property type="project" value="InterPro"/>
</dbReference>
<sequence>MLDNVPTRPESPPEPTTPKRAPRKRKTMSDESPSKRAQREEDEAAALAEAYRREQQAMMNNSDMYDTSHLLQKKREEQEAAAAQESGEAWQGEQETSHREEEPPQQETPAEVPGTPAAEPPMDNLGFDTSDPKNMSWDAMNGQDSPGDPGPPSMGAPSPLPDDDDHHDDDFDPPQEEDIPEEEMGEEETIEEFEDRVLNKRALQLSNILKEKFASKEAVIFNNVSRGNSRKQAAQKFYSMLVLQKMMAVEVSQPGSYGDISISRGPKFDTAVF</sequence>
<evidence type="ECO:0000313" key="3">
    <source>
        <dbReference type="EMBL" id="QQP51449.1"/>
    </source>
</evidence>
<feature type="region of interest" description="Disordered" evidence="1">
    <location>
        <begin position="1"/>
        <end position="193"/>
    </location>
</feature>
<dbReference type="PANTHER" id="PTHR12585">
    <property type="entry name" value="SCC1 / RAD21 FAMILY MEMBER"/>
    <property type="match status" value="1"/>
</dbReference>
<evidence type="ECO:0000313" key="4">
    <source>
        <dbReference type="Proteomes" id="UP000595437"/>
    </source>
</evidence>
<dbReference type="GO" id="GO:1990414">
    <property type="term" value="P:replication-born double-strand break repair via sister chromatid exchange"/>
    <property type="evidence" value="ECO:0007669"/>
    <property type="project" value="TreeGrafter"/>
</dbReference>
<dbReference type="PANTHER" id="PTHR12585:SF69">
    <property type="entry name" value="FI11703P"/>
    <property type="match status" value="1"/>
</dbReference>
<dbReference type="InterPro" id="IPR006909">
    <property type="entry name" value="Rad21/Rec8_C_eu"/>
</dbReference>
<dbReference type="InterPro" id="IPR039781">
    <property type="entry name" value="Rad21/Rec8-like"/>
</dbReference>
<dbReference type="InterPro" id="IPR036390">
    <property type="entry name" value="WH_DNA-bd_sf"/>
</dbReference>
<dbReference type="GO" id="GO:0007062">
    <property type="term" value="P:sister chromatid cohesion"/>
    <property type="evidence" value="ECO:0007669"/>
    <property type="project" value="InterPro"/>
</dbReference>
<feature type="compositionally biased region" description="Low complexity" evidence="1">
    <location>
        <begin position="80"/>
        <end position="94"/>
    </location>
</feature>
<evidence type="ECO:0000256" key="1">
    <source>
        <dbReference type="SAM" id="MobiDB-lite"/>
    </source>
</evidence>